<comment type="similarity">
    <text evidence="4">Belongs to the R-transferase family. Bpt subfamily.</text>
</comment>
<dbReference type="SUPFAM" id="SSF55729">
    <property type="entry name" value="Acyl-CoA N-acyltransferases (Nat)"/>
    <property type="match status" value="1"/>
</dbReference>
<evidence type="ECO:0000256" key="1">
    <source>
        <dbReference type="ARBA" id="ARBA00022490"/>
    </source>
</evidence>
<dbReference type="EMBL" id="CACVAP010000083">
    <property type="protein sequence ID" value="CAA6815380.1"/>
    <property type="molecule type" value="Genomic_DNA"/>
</dbReference>
<comment type="catalytic activity">
    <reaction evidence="4">
        <text>N-terminal L-aspartyl-[protein] + L-leucyl-tRNA(Leu) = N-terminal L-leucyl-L-aspartyl-[protein] + tRNA(Leu) + H(+)</text>
        <dbReference type="Rhea" id="RHEA:50420"/>
        <dbReference type="Rhea" id="RHEA-COMP:9613"/>
        <dbReference type="Rhea" id="RHEA-COMP:9622"/>
        <dbReference type="Rhea" id="RHEA-COMP:12669"/>
        <dbReference type="Rhea" id="RHEA-COMP:12674"/>
        <dbReference type="ChEBI" id="CHEBI:15378"/>
        <dbReference type="ChEBI" id="CHEBI:64720"/>
        <dbReference type="ChEBI" id="CHEBI:78442"/>
        <dbReference type="ChEBI" id="CHEBI:78494"/>
        <dbReference type="ChEBI" id="CHEBI:133042"/>
        <dbReference type="EC" id="2.3.2.29"/>
    </reaction>
</comment>
<evidence type="ECO:0000256" key="4">
    <source>
        <dbReference type="HAMAP-Rule" id="MF_00689"/>
    </source>
</evidence>
<dbReference type="InterPro" id="IPR017138">
    <property type="entry name" value="Asp_Glu_LeuTrfase"/>
</dbReference>
<dbReference type="InterPro" id="IPR007472">
    <property type="entry name" value="N-end_Aminoacyl_Trfase_C"/>
</dbReference>
<dbReference type="InterPro" id="IPR007471">
    <property type="entry name" value="N-end_Aminoacyl_Trfase_N"/>
</dbReference>
<reference evidence="7" key="1">
    <citation type="submission" date="2020-01" db="EMBL/GenBank/DDBJ databases">
        <authorList>
            <person name="Meier V. D."/>
            <person name="Meier V D."/>
        </authorList>
    </citation>
    <scope>NUCLEOTIDE SEQUENCE</scope>
    <source>
        <strain evidence="7">HLG_WM_MAG_06</strain>
    </source>
</reference>
<dbReference type="PIRSF" id="PIRSF037208">
    <property type="entry name" value="ATE_pro_prd"/>
    <property type="match status" value="1"/>
</dbReference>
<evidence type="ECO:0000259" key="6">
    <source>
        <dbReference type="Pfam" id="PF04377"/>
    </source>
</evidence>
<dbReference type="InterPro" id="IPR016181">
    <property type="entry name" value="Acyl_CoA_acyltransferase"/>
</dbReference>
<accession>A0A6S6SXH2</accession>
<comment type="subcellular location">
    <subcellularLocation>
        <location evidence="4">Cytoplasm</location>
    </subcellularLocation>
</comment>
<proteinExistence type="inferred from homology"/>
<evidence type="ECO:0000259" key="5">
    <source>
        <dbReference type="Pfam" id="PF04376"/>
    </source>
</evidence>
<dbReference type="HAMAP" id="MF_00689">
    <property type="entry name" value="Bpt"/>
    <property type="match status" value="1"/>
</dbReference>
<dbReference type="NCBIfam" id="NF002346">
    <property type="entry name" value="PRK01305.2-3"/>
    <property type="match status" value="1"/>
</dbReference>
<dbReference type="GO" id="GO:0008914">
    <property type="term" value="F:leucyl-tRNA--protein transferase activity"/>
    <property type="evidence" value="ECO:0007669"/>
    <property type="project" value="UniProtKB-UniRule"/>
</dbReference>
<sequence length="257" mass="30631">MTIMANNTNPQRINRNLRNFTQDDAPCSYIPDKRVKMNHRLVDVISSNFTTKVTERGWRRFGRSFVYPQCGDCNECKSLRVDVNNYKFSKSQQKTINRNDDTEIKVKQPWVSDEHIALYNKYHQYKAKRDGWKHKDISRTEYFETFVEGANEFGKELRYYIDGKLVCVDLIDILDDGISAIYCYYDPEYPRYSLGTYSLLYEIKLAEMLGLDWVYLGYWVDGYKSFEYKKNFQPLQILDGFPAMFEKPNWQPWKSED</sequence>
<feature type="domain" description="N-end rule aminoacyl transferase C-terminal" evidence="6">
    <location>
        <begin position="114"/>
        <end position="239"/>
    </location>
</feature>
<dbReference type="Gene3D" id="3.40.630.30">
    <property type="match status" value="1"/>
</dbReference>
<dbReference type="PANTHER" id="PTHR21367">
    <property type="entry name" value="ARGININE-TRNA-PROTEIN TRANSFERASE 1"/>
    <property type="match status" value="1"/>
</dbReference>
<evidence type="ECO:0000256" key="3">
    <source>
        <dbReference type="ARBA" id="ARBA00023315"/>
    </source>
</evidence>
<dbReference type="Pfam" id="PF04377">
    <property type="entry name" value="ATE_C"/>
    <property type="match status" value="1"/>
</dbReference>
<gene>
    <name evidence="4" type="primary">bpt</name>
    <name evidence="7" type="ORF">HELGO_WM7097</name>
</gene>
<keyword evidence="1 4" id="KW-0963">Cytoplasm</keyword>
<dbReference type="GO" id="GO:0004057">
    <property type="term" value="F:arginyl-tRNA--protein transferase activity"/>
    <property type="evidence" value="ECO:0007669"/>
    <property type="project" value="InterPro"/>
</dbReference>
<name>A0A6S6SXH2_9BACT</name>
<dbReference type="Pfam" id="PF04376">
    <property type="entry name" value="ATE_N"/>
    <property type="match status" value="1"/>
</dbReference>
<evidence type="ECO:0000313" key="7">
    <source>
        <dbReference type="EMBL" id="CAA6815380.1"/>
    </source>
</evidence>
<dbReference type="AlphaFoldDB" id="A0A6S6SXH2"/>
<dbReference type="GO" id="GO:0071596">
    <property type="term" value="P:ubiquitin-dependent protein catabolic process via the N-end rule pathway"/>
    <property type="evidence" value="ECO:0007669"/>
    <property type="project" value="InterPro"/>
</dbReference>
<dbReference type="EC" id="2.3.2.29" evidence="4"/>
<keyword evidence="3 4" id="KW-0012">Acyltransferase</keyword>
<comment type="function">
    <text evidence="4">Functions in the N-end rule pathway of protein degradation where it conjugates Leu from its aminoacyl-tRNA to the N-termini of proteins containing an N-terminal aspartate or glutamate.</text>
</comment>
<evidence type="ECO:0000256" key="2">
    <source>
        <dbReference type="ARBA" id="ARBA00022679"/>
    </source>
</evidence>
<feature type="domain" description="N-end aminoacyl transferase N-terminal" evidence="5">
    <location>
        <begin position="26"/>
        <end position="94"/>
    </location>
</feature>
<dbReference type="GO" id="GO:0005737">
    <property type="term" value="C:cytoplasm"/>
    <property type="evidence" value="ECO:0007669"/>
    <property type="project" value="UniProtKB-SubCell"/>
</dbReference>
<dbReference type="PANTHER" id="PTHR21367:SF1">
    <property type="entry name" value="ARGINYL-TRNA--PROTEIN TRANSFERASE 1"/>
    <property type="match status" value="1"/>
</dbReference>
<keyword evidence="2 4" id="KW-0808">Transferase</keyword>
<comment type="catalytic activity">
    <reaction evidence="4">
        <text>N-terminal L-glutamyl-[protein] + L-leucyl-tRNA(Leu) = N-terminal L-leucyl-L-glutamyl-[protein] + tRNA(Leu) + H(+)</text>
        <dbReference type="Rhea" id="RHEA:50412"/>
        <dbReference type="Rhea" id="RHEA-COMP:9613"/>
        <dbReference type="Rhea" id="RHEA-COMP:9622"/>
        <dbReference type="Rhea" id="RHEA-COMP:12664"/>
        <dbReference type="Rhea" id="RHEA-COMP:12668"/>
        <dbReference type="ChEBI" id="CHEBI:15378"/>
        <dbReference type="ChEBI" id="CHEBI:64721"/>
        <dbReference type="ChEBI" id="CHEBI:78442"/>
        <dbReference type="ChEBI" id="CHEBI:78494"/>
        <dbReference type="ChEBI" id="CHEBI:133041"/>
        <dbReference type="EC" id="2.3.2.29"/>
    </reaction>
</comment>
<dbReference type="InterPro" id="IPR030700">
    <property type="entry name" value="N-end_Aminoacyl_Trfase"/>
</dbReference>
<protein>
    <recommendedName>
        <fullName evidence="4">Aspartate/glutamate leucyltransferase</fullName>
        <ecNumber evidence="4">2.3.2.29</ecNumber>
    </recommendedName>
</protein>
<dbReference type="NCBIfam" id="NF002344">
    <property type="entry name" value="PRK01305.2-1"/>
    <property type="match status" value="1"/>
</dbReference>
<organism evidence="7">
    <name type="scientific">uncultured Sulfurovum sp</name>
    <dbReference type="NCBI Taxonomy" id="269237"/>
    <lineage>
        <taxon>Bacteria</taxon>
        <taxon>Pseudomonadati</taxon>
        <taxon>Campylobacterota</taxon>
        <taxon>Epsilonproteobacteria</taxon>
        <taxon>Campylobacterales</taxon>
        <taxon>Sulfurovaceae</taxon>
        <taxon>Sulfurovum</taxon>
        <taxon>environmental samples</taxon>
    </lineage>
</organism>